<evidence type="ECO:0000313" key="3">
    <source>
        <dbReference type="Proteomes" id="UP001209922"/>
    </source>
</evidence>
<evidence type="ECO:0000256" key="1">
    <source>
        <dbReference type="SAM" id="Phobius"/>
    </source>
</evidence>
<feature type="transmembrane region" description="Helical" evidence="1">
    <location>
        <begin position="84"/>
        <end position="104"/>
    </location>
</feature>
<keyword evidence="3" id="KW-1185">Reference proteome</keyword>
<dbReference type="RefSeq" id="WP_265129280.1">
    <property type="nucleotide sequence ID" value="NZ_JAPCHY010000023.1"/>
</dbReference>
<evidence type="ECO:0000313" key="2">
    <source>
        <dbReference type="EMBL" id="MCW4474276.1"/>
    </source>
</evidence>
<comment type="caution">
    <text evidence="2">The sequence shown here is derived from an EMBL/GenBank/DDBJ whole genome shotgun (WGS) entry which is preliminary data.</text>
</comment>
<organism evidence="2 3">
    <name type="scientific">Xanthomonas chitinilytica</name>
    <dbReference type="NCBI Taxonomy" id="2989819"/>
    <lineage>
        <taxon>Bacteria</taxon>
        <taxon>Pseudomonadati</taxon>
        <taxon>Pseudomonadota</taxon>
        <taxon>Gammaproteobacteria</taxon>
        <taxon>Lysobacterales</taxon>
        <taxon>Lysobacteraceae</taxon>
        <taxon>Xanthomonas</taxon>
    </lineage>
</organism>
<accession>A0ABT3K0M8</accession>
<name>A0ABT3K0M8_9XANT</name>
<keyword evidence="1" id="KW-1133">Transmembrane helix</keyword>
<reference evidence="2 3" key="1">
    <citation type="submission" date="2022-10" db="EMBL/GenBank/DDBJ databases">
        <title>Xanthomonas sp. H13-6.</title>
        <authorList>
            <person name="Liu X."/>
            <person name="Deng Z."/>
            <person name="Jiang Y."/>
            <person name="Yu T."/>
            <person name="Ai J."/>
        </authorList>
    </citation>
    <scope>NUCLEOTIDE SEQUENCE [LARGE SCALE GENOMIC DNA]</scope>
    <source>
        <strain evidence="2 3">H13-6</strain>
    </source>
</reference>
<keyword evidence="1" id="KW-0812">Transmembrane</keyword>
<keyword evidence="1" id="KW-0472">Membrane</keyword>
<protein>
    <submittedName>
        <fullName evidence="2">Anti-sigma factor</fullName>
    </submittedName>
</protein>
<proteinExistence type="predicted"/>
<dbReference type="Proteomes" id="UP001209922">
    <property type="component" value="Unassembled WGS sequence"/>
</dbReference>
<dbReference type="EMBL" id="JAPCHY010000023">
    <property type="protein sequence ID" value="MCW4474276.1"/>
    <property type="molecule type" value="Genomic_DNA"/>
</dbReference>
<gene>
    <name evidence="2" type="ORF">OK345_17465</name>
</gene>
<sequence length="248" mass="27055">MNTNDPNDDELHAYVDGRLDASRATALEAWLQAHPQQAVRVLGWKRDAEALRAAWAGLETVSADAPLAPAQVRRRLRRQRRARLGMVASCVLALGLGGALGWQLRELRMAGERPPMADAVAAYRLFADAATPLEFDADRHAALQGWLQAHFGPAGEVPDLQSQGFRLQGGRMLSTPEGAAAMLVYQDAEGARIGLYLRPRSQRMVPGERRDGRLLAQYWSEGDTSFALVGPATQARMRQLAPLLRGAG</sequence>